<evidence type="ECO:0000313" key="1">
    <source>
        <dbReference type="EMBL" id="KAK3889134.1"/>
    </source>
</evidence>
<proteinExistence type="predicted"/>
<reference evidence="1" key="1">
    <citation type="submission" date="2023-10" db="EMBL/GenBank/DDBJ databases">
        <title>Genome assemblies of two species of porcelain crab, Petrolisthes cinctipes and Petrolisthes manimaculis (Anomura: Porcellanidae).</title>
        <authorList>
            <person name="Angst P."/>
        </authorList>
    </citation>
    <scope>NUCLEOTIDE SEQUENCE</scope>
    <source>
        <strain evidence="1">PB745_01</strain>
        <tissue evidence="1">Gill</tissue>
    </source>
</reference>
<evidence type="ECO:0000313" key="2">
    <source>
        <dbReference type="Proteomes" id="UP001286313"/>
    </source>
</evidence>
<dbReference type="AlphaFoldDB" id="A0AAE1KXZ0"/>
<dbReference type="Proteomes" id="UP001286313">
    <property type="component" value="Unassembled WGS sequence"/>
</dbReference>
<sequence length="170" mass="18675">MGCQFAAGGVPPAGCYDRRLGYLPGSPLLVELWERVEGYTSVRDTEGDSKVRPLGSPCKQLLCLLMMSGRCVGHGDGFWPSGGMVDIGEQVTMKEEGVPQRPREYERNASVVGGRLLGQFLCDNELWIFGRAGRIAPSFLRHGRPYARRTSVSVVMWLLGMRDVKGRGPS</sequence>
<comment type="caution">
    <text evidence="1">The sequence shown here is derived from an EMBL/GenBank/DDBJ whole genome shotgun (WGS) entry which is preliminary data.</text>
</comment>
<name>A0AAE1KXZ0_PETCI</name>
<protein>
    <submittedName>
        <fullName evidence="1">Uncharacterized protein</fullName>
    </submittedName>
</protein>
<gene>
    <name evidence="1" type="ORF">Pcinc_006875</name>
</gene>
<organism evidence="1 2">
    <name type="scientific">Petrolisthes cinctipes</name>
    <name type="common">Flat porcelain crab</name>
    <dbReference type="NCBI Taxonomy" id="88211"/>
    <lineage>
        <taxon>Eukaryota</taxon>
        <taxon>Metazoa</taxon>
        <taxon>Ecdysozoa</taxon>
        <taxon>Arthropoda</taxon>
        <taxon>Crustacea</taxon>
        <taxon>Multicrustacea</taxon>
        <taxon>Malacostraca</taxon>
        <taxon>Eumalacostraca</taxon>
        <taxon>Eucarida</taxon>
        <taxon>Decapoda</taxon>
        <taxon>Pleocyemata</taxon>
        <taxon>Anomura</taxon>
        <taxon>Galatheoidea</taxon>
        <taxon>Porcellanidae</taxon>
        <taxon>Petrolisthes</taxon>
    </lineage>
</organism>
<accession>A0AAE1KXZ0</accession>
<keyword evidence="2" id="KW-1185">Reference proteome</keyword>
<dbReference type="EMBL" id="JAWQEG010000504">
    <property type="protein sequence ID" value="KAK3889134.1"/>
    <property type="molecule type" value="Genomic_DNA"/>
</dbReference>